<protein>
    <submittedName>
        <fullName evidence="2">Uncharacterized protein</fullName>
    </submittedName>
</protein>
<evidence type="ECO:0000313" key="2">
    <source>
        <dbReference type="EMBL" id="PON91696.1"/>
    </source>
</evidence>
<dbReference type="EMBL" id="JXTC01000072">
    <property type="protein sequence ID" value="PON91696.1"/>
    <property type="molecule type" value="Genomic_DNA"/>
</dbReference>
<keyword evidence="3" id="KW-1185">Reference proteome</keyword>
<reference evidence="3" key="1">
    <citation type="submission" date="2016-06" db="EMBL/GenBank/DDBJ databases">
        <title>Parallel loss of symbiosis genes in relatives of nitrogen-fixing non-legume Parasponia.</title>
        <authorList>
            <person name="Van Velzen R."/>
            <person name="Holmer R."/>
            <person name="Bu F."/>
            <person name="Rutten L."/>
            <person name="Van Zeijl A."/>
            <person name="Liu W."/>
            <person name="Santuari L."/>
            <person name="Cao Q."/>
            <person name="Sharma T."/>
            <person name="Shen D."/>
            <person name="Roswanjaya Y."/>
            <person name="Wardhani T."/>
            <person name="Kalhor M.S."/>
            <person name="Jansen J."/>
            <person name="Van den Hoogen J."/>
            <person name="Gungor B."/>
            <person name="Hartog M."/>
            <person name="Hontelez J."/>
            <person name="Verver J."/>
            <person name="Yang W.-C."/>
            <person name="Schijlen E."/>
            <person name="Repin R."/>
            <person name="Schilthuizen M."/>
            <person name="Schranz E."/>
            <person name="Heidstra R."/>
            <person name="Miyata K."/>
            <person name="Fedorova E."/>
            <person name="Kohlen W."/>
            <person name="Bisseling T."/>
            <person name="Smit S."/>
            <person name="Geurts R."/>
        </authorList>
    </citation>
    <scope>NUCLEOTIDE SEQUENCE [LARGE SCALE GENOMIC DNA]</scope>
    <source>
        <strain evidence="3">cv. RG33-2</strain>
    </source>
</reference>
<dbReference type="AlphaFoldDB" id="A0A2P5F1M5"/>
<gene>
    <name evidence="2" type="ORF">TorRG33x02_125270</name>
</gene>
<proteinExistence type="predicted"/>
<dbReference type="Proteomes" id="UP000237000">
    <property type="component" value="Unassembled WGS sequence"/>
</dbReference>
<evidence type="ECO:0000256" key="1">
    <source>
        <dbReference type="SAM" id="MobiDB-lite"/>
    </source>
</evidence>
<feature type="non-terminal residue" evidence="2">
    <location>
        <position position="1"/>
    </location>
</feature>
<feature type="region of interest" description="Disordered" evidence="1">
    <location>
        <begin position="1"/>
        <end position="39"/>
    </location>
</feature>
<feature type="compositionally biased region" description="Acidic residues" evidence="1">
    <location>
        <begin position="12"/>
        <end position="23"/>
    </location>
</feature>
<comment type="caution">
    <text evidence="2">The sequence shown here is derived from an EMBL/GenBank/DDBJ whole genome shotgun (WGS) entry which is preliminary data.</text>
</comment>
<accession>A0A2P5F1M5</accession>
<name>A0A2P5F1M5_TREOI</name>
<sequence>SNLSIFLRGESEADDDNDDDETKEENSNSLPGVVETEYGTVDSRAAESYARVSSERVNGGLLEKILHDLHEEVQASDRRYIQG</sequence>
<organism evidence="2 3">
    <name type="scientific">Trema orientale</name>
    <name type="common">Charcoal tree</name>
    <name type="synonym">Celtis orientalis</name>
    <dbReference type="NCBI Taxonomy" id="63057"/>
    <lineage>
        <taxon>Eukaryota</taxon>
        <taxon>Viridiplantae</taxon>
        <taxon>Streptophyta</taxon>
        <taxon>Embryophyta</taxon>
        <taxon>Tracheophyta</taxon>
        <taxon>Spermatophyta</taxon>
        <taxon>Magnoliopsida</taxon>
        <taxon>eudicotyledons</taxon>
        <taxon>Gunneridae</taxon>
        <taxon>Pentapetalae</taxon>
        <taxon>rosids</taxon>
        <taxon>fabids</taxon>
        <taxon>Rosales</taxon>
        <taxon>Cannabaceae</taxon>
        <taxon>Trema</taxon>
    </lineage>
</organism>
<dbReference type="InParanoid" id="A0A2P5F1M5"/>
<evidence type="ECO:0000313" key="3">
    <source>
        <dbReference type="Proteomes" id="UP000237000"/>
    </source>
</evidence>